<reference evidence="7" key="1">
    <citation type="submission" date="2022-12" db="EMBL/GenBank/DDBJ databases">
        <title>New Phytohabitans aurantiacus sp. RD004123 nov., an actinomycete isolated from soil.</title>
        <authorList>
            <person name="Triningsih D.W."/>
            <person name="Harunari E."/>
            <person name="Igarashi Y."/>
        </authorList>
    </citation>
    <scope>NUCLEOTIDE SEQUENCE</scope>
    <source>
        <strain evidence="7">RD004123</strain>
    </source>
</reference>
<organism evidence="7 8">
    <name type="scientific">Phytohabitans aurantiacus</name>
    <dbReference type="NCBI Taxonomy" id="3016789"/>
    <lineage>
        <taxon>Bacteria</taxon>
        <taxon>Bacillati</taxon>
        <taxon>Actinomycetota</taxon>
        <taxon>Actinomycetes</taxon>
        <taxon>Micromonosporales</taxon>
        <taxon>Micromonosporaceae</taxon>
    </lineage>
</organism>
<evidence type="ECO:0000259" key="6">
    <source>
        <dbReference type="PROSITE" id="PS50977"/>
    </source>
</evidence>
<dbReference type="Gene3D" id="1.10.357.10">
    <property type="entry name" value="Tetracycline Repressor, domain 2"/>
    <property type="match status" value="1"/>
</dbReference>
<dbReference type="InterPro" id="IPR009057">
    <property type="entry name" value="Homeodomain-like_sf"/>
</dbReference>
<dbReference type="InterPro" id="IPR001647">
    <property type="entry name" value="HTH_TetR"/>
</dbReference>
<evidence type="ECO:0000256" key="1">
    <source>
        <dbReference type="ARBA" id="ARBA00022491"/>
    </source>
</evidence>
<dbReference type="PANTHER" id="PTHR30055:SF228">
    <property type="entry name" value="TRANSCRIPTIONAL REGULATOR-RELATED"/>
    <property type="match status" value="1"/>
</dbReference>
<feature type="DNA-binding region" description="H-T-H motif" evidence="5">
    <location>
        <begin position="31"/>
        <end position="50"/>
    </location>
</feature>
<proteinExistence type="predicted"/>
<dbReference type="SUPFAM" id="SSF48498">
    <property type="entry name" value="Tetracyclin repressor-like, C-terminal domain"/>
    <property type="match status" value="1"/>
</dbReference>
<comment type="caution">
    <text evidence="7">The sequence shown here is derived from an EMBL/GenBank/DDBJ whole genome shotgun (WGS) entry which is preliminary data.</text>
</comment>
<protein>
    <submittedName>
        <fullName evidence="7">Transcriptional regulator</fullName>
    </submittedName>
</protein>
<evidence type="ECO:0000256" key="5">
    <source>
        <dbReference type="PROSITE-ProRule" id="PRU00335"/>
    </source>
</evidence>
<dbReference type="Proteomes" id="UP001144280">
    <property type="component" value="Unassembled WGS sequence"/>
</dbReference>
<gene>
    <name evidence="7" type="ORF">Pa4123_68970</name>
</gene>
<evidence type="ECO:0000313" key="8">
    <source>
        <dbReference type="Proteomes" id="UP001144280"/>
    </source>
</evidence>
<name>A0ABQ5R4E5_9ACTN</name>
<keyword evidence="4" id="KW-0804">Transcription</keyword>
<dbReference type="Pfam" id="PF00440">
    <property type="entry name" value="TetR_N"/>
    <property type="match status" value="1"/>
</dbReference>
<sequence length="198" mass="22068">MPRYVDHDQRRGELSQAVWRVVRERGLEGLTMRSVAAAADCTTGRVAHYFRDKNALLTHARDVMHRRMAARIDALPPQPGARARLRAVLLEGLPLDDDRVLGSTVWAHFLLAARTDPELQTQHTVRHESWVRRLTGLLRDVYAEASTPPPDDLDVRVRALVACLDGLALSAVATPDSYPPDLVARVIDKQLELICMGA</sequence>
<accession>A0ABQ5R4E5</accession>
<dbReference type="PROSITE" id="PS50977">
    <property type="entry name" value="HTH_TETR_2"/>
    <property type="match status" value="1"/>
</dbReference>
<dbReference type="InterPro" id="IPR050109">
    <property type="entry name" value="HTH-type_TetR-like_transc_reg"/>
</dbReference>
<feature type="domain" description="HTH tetR-type" evidence="6">
    <location>
        <begin position="8"/>
        <end position="68"/>
    </location>
</feature>
<dbReference type="SUPFAM" id="SSF46689">
    <property type="entry name" value="Homeodomain-like"/>
    <property type="match status" value="1"/>
</dbReference>
<keyword evidence="2" id="KW-0805">Transcription regulation</keyword>
<dbReference type="PANTHER" id="PTHR30055">
    <property type="entry name" value="HTH-TYPE TRANSCRIPTIONAL REGULATOR RUTR"/>
    <property type="match status" value="1"/>
</dbReference>
<keyword evidence="1" id="KW-0678">Repressor</keyword>
<keyword evidence="8" id="KW-1185">Reference proteome</keyword>
<evidence type="ECO:0000256" key="2">
    <source>
        <dbReference type="ARBA" id="ARBA00023015"/>
    </source>
</evidence>
<keyword evidence="3 5" id="KW-0238">DNA-binding</keyword>
<evidence type="ECO:0000256" key="4">
    <source>
        <dbReference type="ARBA" id="ARBA00023163"/>
    </source>
</evidence>
<evidence type="ECO:0000256" key="3">
    <source>
        <dbReference type="ARBA" id="ARBA00023125"/>
    </source>
</evidence>
<dbReference type="Pfam" id="PF13977">
    <property type="entry name" value="TetR_C_6"/>
    <property type="match status" value="1"/>
</dbReference>
<dbReference type="InterPro" id="IPR039538">
    <property type="entry name" value="BetI_C"/>
</dbReference>
<dbReference type="InterPro" id="IPR036271">
    <property type="entry name" value="Tet_transcr_reg_TetR-rel_C_sf"/>
</dbReference>
<evidence type="ECO:0000313" key="7">
    <source>
        <dbReference type="EMBL" id="GLI01621.1"/>
    </source>
</evidence>
<dbReference type="RefSeq" id="WP_281902786.1">
    <property type="nucleotide sequence ID" value="NZ_BSDI01000047.1"/>
</dbReference>
<dbReference type="EMBL" id="BSDI01000047">
    <property type="protein sequence ID" value="GLI01621.1"/>
    <property type="molecule type" value="Genomic_DNA"/>
</dbReference>